<evidence type="ECO:0000313" key="2">
    <source>
        <dbReference type="EMBL" id="SKC78068.1"/>
    </source>
</evidence>
<dbReference type="InterPro" id="IPR050276">
    <property type="entry name" value="MshD_Acetyltransferase"/>
</dbReference>
<dbReference type="InterPro" id="IPR000182">
    <property type="entry name" value="GNAT_dom"/>
</dbReference>
<keyword evidence="2" id="KW-0687">Ribonucleoprotein</keyword>
<dbReference type="Pfam" id="PF00583">
    <property type="entry name" value="Acetyltransf_1"/>
    <property type="match status" value="1"/>
</dbReference>
<dbReference type="AlphaFoldDB" id="A0A1T5LRB2"/>
<evidence type="ECO:0000313" key="3">
    <source>
        <dbReference type="Proteomes" id="UP000190961"/>
    </source>
</evidence>
<organism evidence="2 3">
    <name type="scientific">Ohtaekwangia koreensis</name>
    <dbReference type="NCBI Taxonomy" id="688867"/>
    <lineage>
        <taxon>Bacteria</taxon>
        <taxon>Pseudomonadati</taxon>
        <taxon>Bacteroidota</taxon>
        <taxon>Cytophagia</taxon>
        <taxon>Cytophagales</taxon>
        <taxon>Fulvivirgaceae</taxon>
        <taxon>Ohtaekwangia</taxon>
    </lineage>
</organism>
<dbReference type="OrthoDB" id="7205533at2"/>
<dbReference type="Proteomes" id="UP000190961">
    <property type="component" value="Unassembled WGS sequence"/>
</dbReference>
<dbReference type="RefSeq" id="WP_079688184.1">
    <property type="nucleotide sequence ID" value="NZ_FUZU01000002.1"/>
</dbReference>
<evidence type="ECO:0000259" key="1">
    <source>
        <dbReference type="PROSITE" id="PS51186"/>
    </source>
</evidence>
<accession>A0A1T5LRB2</accession>
<dbReference type="STRING" id="688867.SAMN05660236_3679"/>
<keyword evidence="3" id="KW-1185">Reference proteome</keyword>
<dbReference type="SUPFAM" id="SSF55729">
    <property type="entry name" value="Acyl-CoA N-acyltransferases (Nat)"/>
    <property type="match status" value="1"/>
</dbReference>
<dbReference type="PANTHER" id="PTHR43617">
    <property type="entry name" value="L-AMINO ACID N-ACETYLTRANSFERASE"/>
    <property type="match status" value="1"/>
</dbReference>
<dbReference type="GO" id="GO:0005840">
    <property type="term" value="C:ribosome"/>
    <property type="evidence" value="ECO:0007669"/>
    <property type="project" value="UniProtKB-KW"/>
</dbReference>
<dbReference type="PROSITE" id="PS51186">
    <property type="entry name" value="GNAT"/>
    <property type="match status" value="1"/>
</dbReference>
<name>A0A1T5LRB2_9BACT</name>
<proteinExistence type="predicted"/>
<feature type="domain" description="N-acetyltransferase" evidence="1">
    <location>
        <begin position="5"/>
        <end position="172"/>
    </location>
</feature>
<keyword evidence="2" id="KW-0689">Ribosomal protein</keyword>
<gene>
    <name evidence="2" type="ORF">SAMN05660236_3679</name>
</gene>
<reference evidence="2 3" key="1">
    <citation type="submission" date="2017-02" db="EMBL/GenBank/DDBJ databases">
        <authorList>
            <person name="Peterson S.W."/>
        </authorList>
    </citation>
    <scope>NUCLEOTIDE SEQUENCE [LARGE SCALE GENOMIC DNA]</scope>
    <source>
        <strain evidence="2 3">DSM 25262</strain>
    </source>
</reference>
<dbReference type="EMBL" id="FUZU01000002">
    <property type="protein sequence ID" value="SKC78068.1"/>
    <property type="molecule type" value="Genomic_DNA"/>
</dbReference>
<dbReference type="CDD" id="cd04301">
    <property type="entry name" value="NAT_SF"/>
    <property type="match status" value="1"/>
</dbReference>
<dbReference type="Gene3D" id="3.40.630.30">
    <property type="match status" value="1"/>
</dbReference>
<sequence>MKSDIRIRRATVADKTTLCALGKKTFHETFDPYNTPEDMESYVSVAFTDEQLESELKEKDTVFFLAEDGAIPAGYIKLRKGKKQEALPDEQIELHRIYVDKEYFGQGVGEALFQAGLEYAKQADCKVIWLGVWEENERAIAFYRKKGFEKFSSHVFLLGTDPQTDWLMKKYI</sequence>
<dbReference type="GO" id="GO:0016747">
    <property type="term" value="F:acyltransferase activity, transferring groups other than amino-acyl groups"/>
    <property type="evidence" value="ECO:0007669"/>
    <property type="project" value="InterPro"/>
</dbReference>
<dbReference type="InterPro" id="IPR016181">
    <property type="entry name" value="Acyl_CoA_acyltransferase"/>
</dbReference>
<protein>
    <submittedName>
        <fullName evidence="2">Ribosomal protein S18 acetylase RimI</fullName>
    </submittedName>
</protein>